<comment type="similarity">
    <text evidence="1">Belongs to the membrane fusion protein (MFP) (TC 8.A.1) family.</text>
</comment>
<dbReference type="InterPro" id="IPR006143">
    <property type="entry name" value="RND_pump_MFP"/>
</dbReference>
<dbReference type="Pfam" id="PF25954">
    <property type="entry name" value="Beta-barrel_RND_2"/>
    <property type="match status" value="1"/>
</dbReference>
<dbReference type="GO" id="GO:0015562">
    <property type="term" value="F:efflux transmembrane transporter activity"/>
    <property type="evidence" value="ECO:0007669"/>
    <property type="project" value="TreeGrafter"/>
</dbReference>
<feature type="domain" description="CusB-like beta-barrel" evidence="2">
    <location>
        <begin position="199"/>
        <end position="273"/>
    </location>
</feature>
<evidence type="ECO:0000313" key="4">
    <source>
        <dbReference type="EMBL" id="TMQ49200.1"/>
    </source>
</evidence>
<evidence type="ECO:0000313" key="5">
    <source>
        <dbReference type="Proteomes" id="UP000320184"/>
    </source>
</evidence>
<organism evidence="4 5">
    <name type="scientific">Eiseniibacteriota bacterium</name>
    <dbReference type="NCBI Taxonomy" id="2212470"/>
    <lineage>
        <taxon>Bacteria</taxon>
        <taxon>Candidatus Eiseniibacteriota</taxon>
    </lineage>
</organism>
<dbReference type="AlphaFoldDB" id="A0A538SCU1"/>
<evidence type="ECO:0000256" key="1">
    <source>
        <dbReference type="ARBA" id="ARBA00009477"/>
    </source>
</evidence>
<name>A0A538SCU1_UNCEI</name>
<evidence type="ECO:0000259" key="3">
    <source>
        <dbReference type="Pfam" id="PF25973"/>
    </source>
</evidence>
<dbReference type="Gene3D" id="2.40.50.100">
    <property type="match status" value="1"/>
</dbReference>
<dbReference type="Pfam" id="PF25973">
    <property type="entry name" value="BSH_CzcB"/>
    <property type="match status" value="1"/>
</dbReference>
<protein>
    <submittedName>
        <fullName evidence="4">Efflux RND transporter periplasmic adaptor subunit</fullName>
    </submittedName>
</protein>
<dbReference type="SUPFAM" id="SSF111369">
    <property type="entry name" value="HlyD-like secretion proteins"/>
    <property type="match status" value="1"/>
</dbReference>
<evidence type="ECO:0000259" key="2">
    <source>
        <dbReference type="Pfam" id="PF25954"/>
    </source>
</evidence>
<proteinExistence type="inferred from homology"/>
<sequence>MKKRMMLMLAAVAIFIVAIGLVKMLQIRAAIAQGMSWQPPPEAVTTVVTQEEEWPASLSGIGSVAAVHGVTVSADLPGMVGKIGFDSGHRVEAGDVLVELDTSQERAQLAAVEAQRDLVRLNLDRSRQLLDKGVVAQAEYDQIAAEAKQAEARVGEIRATIQRKVIRAPFAGVLGLRQVNLGQYLNPGDAVVPLQSMDPVYVNFSLPQQDVAALRIGAEVNVAADSIAIGRATGRITAINSVVDEATRNVQVQATFQNPGGELRPGMFVDVQVVLGSSSRVIALPASAISYAPYGNSVFIVGDVRGPSGKTFRGVRQQFVKLGGARGDQIAVLSGVQPGDEVVTSGVFKLRNGAAIFVNNARQPGNNPAPRPEDS</sequence>
<dbReference type="Proteomes" id="UP000320184">
    <property type="component" value="Unassembled WGS sequence"/>
</dbReference>
<comment type="caution">
    <text evidence="4">The sequence shown here is derived from an EMBL/GenBank/DDBJ whole genome shotgun (WGS) entry which is preliminary data.</text>
</comment>
<dbReference type="Gene3D" id="2.40.420.20">
    <property type="match status" value="1"/>
</dbReference>
<dbReference type="Gene3D" id="1.10.287.470">
    <property type="entry name" value="Helix hairpin bin"/>
    <property type="match status" value="1"/>
</dbReference>
<dbReference type="PANTHER" id="PTHR30469:SF11">
    <property type="entry name" value="BLL4320 PROTEIN"/>
    <property type="match status" value="1"/>
</dbReference>
<dbReference type="NCBIfam" id="TIGR01730">
    <property type="entry name" value="RND_mfp"/>
    <property type="match status" value="1"/>
</dbReference>
<dbReference type="InterPro" id="IPR058792">
    <property type="entry name" value="Beta-barrel_RND_2"/>
</dbReference>
<accession>A0A538SCU1</accession>
<feature type="domain" description="CzcB-like barrel-sandwich hybrid" evidence="3">
    <location>
        <begin position="70"/>
        <end position="191"/>
    </location>
</feature>
<dbReference type="InterPro" id="IPR058647">
    <property type="entry name" value="BSH_CzcB-like"/>
</dbReference>
<dbReference type="GO" id="GO:1990281">
    <property type="term" value="C:efflux pump complex"/>
    <property type="evidence" value="ECO:0007669"/>
    <property type="project" value="TreeGrafter"/>
</dbReference>
<reference evidence="4 5" key="1">
    <citation type="journal article" date="2019" name="Nat. Microbiol.">
        <title>Mediterranean grassland soil C-N compound turnover is dependent on rainfall and depth, and is mediated by genomically divergent microorganisms.</title>
        <authorList>
            <person name="Diamond S."/>
            <person name="Andeer P.F."/>
            <person name="Li Z."/>
            <person name="Crits-Christoph A."/>
            <person name="Burstein D."/>
            <person name="Anantharaman K."/>
            <person name="Lane K.R."/>
            <person name="Thomas B.C."/>
            <person name="Pan C."/>
            <person name="Northen T.R."/>
            <person name="Banfield J.F."/>
        </authorList>
    </citation>
    <scope>NUCLEOTIDE SEQUENCE [LARGE SCALE GENOMIC DNA]</scope>
    <source>
        <strain evidence="4">WS_3</strain>
    </source>
</reference>
<dbReference type="FunFam" id="2.40.30.170:FF:000010">
    <property type="entry name" value="Efflux RND transporter periplasmic adaptor subunit"/>
    <property type="match status" value="1"/>
</dbReference>
<dbReference type="Gene3D" id="2.40.30.170">
    <property type="match status" value="1"/>
</dbReference>
<dbReference type="PANTHER" id="PTHR30469">
    <property type="entry name" value="MULTIDRUG RESISTANCE PROTEIN MDTA"/>
    <property type="match status" value="1"/>
</dbReference>
<gene>
    <name evidence="4" type="ORF">E6K73_10410</name>
</gene>
<dbReference type="EMBL" id="VBOT01000126">
    <property type="protein sequence ID" value="TMQ49200.1"/>
    <property type="molecule type" value="Genomic_DNA"/>
</dbReference>